<evidence type="ECO:0000313" key="1">
    <source>
        <dbReference type="EMBL" id="KAF2473028.1"/>
    </source>
</evidence>
<gene>
    <name evidence="1" type="ORF">BDR25DRAFT_323670</name>
</gene>
<dbReference type="Proteomes" id="UP000799755">
    <property type="component" value="Unassembled WGS sequence"/>
</dbReference>
<reference evidence="1" key="1">
    <citation type="journal article" date="2020" name="Stud. Mycol.">
        <title>101 Dothideomycetes genomes: a test case for predicting lifestyles and emergence of pathogens.</title>
        <authorList>
            <person name="Haridas S."/>
            <person name="Albert R."/>
            <person name="Binder M."/>
            <person name="Bloem J."/>
            <person name="Labutti K."/>
            <person name="Salamov A."/>
            <person name="Andreopoulos B."/>
            <person name="Baker S."/>
            <person name="Barry K."/>
            <person name="Bills G."/>
            <person name="Bluhm B."/>
            <person name="Cannon C."/>
            <person name="Castanera R."/>
            <person name="Culley D."/>
            <person name="Daum C."/>
            <person name="Ezra D."/>
            <person name="Gonzalez J."/>
            <person name="Henrissat B."/>
            <person name="Kuo A."/>
            <person name="Liang C."/>
            <person name="Lipzen A."/>
            <person name="Lutzoni F."/>
            <person name="Magnuson J."/>
            <person name="Mondo S."/>
            <person name="Nolan M."/>
            <person name="Ohm R."/>
            <person name="Pangilinan J."/>
            <person name="Park H.-J."/>
            <person name="Ramirez L."/>
            <person name="Alfaro M."/>
            <person name="Sun H."/>
            <person name="Tritt A."/>
            <person name="Yoshinaga Y."/>
            <person name="Zwiers L.-H."/>
            <person name="Turgeon B."/>
            <person name="Goodwin S."/>
            <person name="Spatafora J."/>
            <person name="Crous P."/>
            <person name="Grigoriev I."/>
        </authorList>
    </citation>
    <scope>NUCLEOTIDE SEQUENCE</scope>
    <source>
        <strain evidence="1">ATCC 200398</strain>
    </source>
</reference>
<keyword evidence="2" id="KW-1185">Reference proteome</keyword>
<sequence>MAPNILDTAGPSQKRAQRTIPRIIPAVPLALSRAPPSTRPITPEETVAEPTAVSQETQESHLHALTEKKDNDQATGGMQAPLTPESKASAINSAGSEEEVLASSPSEARLHDAEEPLHTRAPSVEEEQTAVDDVSSTSSVEQNTIAMNGTHPTATPPAQFPPPFYPSERSTAQATTYEAAHVSPVHASTNVHSHRPQPSLEGIVFGAAQESPAMPSTPHEAEPEVRPQQYIPRPAPGFASPQFASPFYPGHAHHPSDAAAPWLYPAYTMAPPDALYGHGRDYHAPSFADHAALHGVYQGHLPPRAPVATNGTSHTPKSPTLSPTKSQPGDIGSEHGGDSHVIPFQNGASIPVVDTKLEDTPFELAAYLSSQFGNPEYADYILQIHSDGAKLISLPVHGIVVARSRAIATAIRSATPVLRSKDSRALIDIFISNKTVTAEALTESIKILYGSPLLSLDSFLYGLQPYHTDGEQASTFGEARKRMNQALSYAAAGEVLQLHSMTVRGAEIAKALLRWDTFDQALCLALGGGMPFANEPSSSRHNMTAHNQNHRGTYGSYKTPLLYDVIDWLAYNFPVDFQLFTLAPELSQKPRIPSVVELRHPTHNPRLSKIRFGDVPPEDDMQPTYITKILSSVIFSLPLPVLEYLFNHPTLANRLGWSVVVQVMRATVEERENRRRKALRHQIRPAQDGTLLEALLENLYWEERVESSSEHSSGYKLTENRVTSHV</sequence>
<accession>A0ACB6R176</accession>
<organism evidence="1 2">
    <name type="scientific">Lindgomyces ingoldianus</name>
    <dbReference type="NCBI Taxonomy" id="673940"/>
    <lineage>
        <taxon>Eukaryota</taxon>
        <taxon>Fungi</taxon>
        <taxon>Dikarya</taxon>
        <taxon>Ascomycota</taxon>
        <taxon>Pezizomycotina</taxon>
        <taxon>Dothideomycetes</taxon>
        <taxon>Pleosporomycetidae</taxon>
        <taxon>Pleosporales</taxon>
        <taxon>Lindgomycetaceae</taxon>
        <taxon>Lindgomyces</taxon>
    </lineage>
</organism>
<protein>
    <submittedName>
        <fullName evidence="1">Uncharacterized protein</fullName>
    </submittedName>
</protein>
<proteinExistence type="predicted"/>
<name>A0ACB6R176_9PLEO</name>
<evidence type="ECO:0000313" key="2">
    <source>
        <dbReference type="Proteomes" id="UP000799755"/>
    </source>
</evidence>
<dbReference type="EMBL" id="MU003500">
    <property type="protein sequence ID" value="KAF2473028.1"/>
    <property type="molecule type" value="Genomic_DNA"/>
</dbReference>
<comment type="caution">
    <text evidence="1">The sequence shown here is derived from an EMBL/GenBank/DDBJ whole genome shotgun (WGS) entry which is preliminary data.</text>
</comment>